<dbReference type="Proteomes" id="UP001162501">
    <property type="component" value="Chromosome 21"/>
</dbReference>
<dbReference type="EMBL" id="OX596105">
    <property type="protein sequence ID" value="CAI9701137.1"/>
    <property type="molecule type" value="Genomic_DNA"/>
</dbReference>
<organism evidence="1 2">
    <name type="scientific">Rangifer tarandus platyrhynchus</name>
    <name type="common">Svalbard reindeer</name>
    <dbReference type="NCBI Taxonomy" id="3082113"/>
    <lineage>
        <taxon>Eukaryota</taxon>
        <taxon>Metazoa</taxon>
        <taxon>Chordata</taxon>
        <taxon>Craniata</taxon>
        <taxon>Vertebrata</taxon>
        <taxon>Euteleostomi</taxon>
        <taxon>Mammalia</taxon>
        <taxon>Eutheria</taxon>
        <taxon>Laurasiatheria</taxon>
        <taxon>Artiodactyla</taxon>
        <taxon>Ruminantia</taxon>
        <taxon>Pecora</taxon>
        <taxon>Cervidae</taxon>
        <taxon>Odocoileinae</taxon>
        <taxon>Rangifer</taxon>
    </lineage>
</organism>
<name>A0ACB0EKD4_RANTA</name>
<sequence length="68" mass="7776">MTLICASEFEALTDCEECYHVRKAAARVRKLGYPYEVHPVATHAKLDLRGCRIPTRQSCAQWRPAFLP</sequence>
<proteinExistence type="predicted"/>
<gene>
    <name evidence="1" type="ORF">MRATA1EN3_LOCUS12350</name>
</gene>
<evidence type="ECO:0000313" key="1">
    <source>
        <dbReference type="EMBL" id="CAI9701137.1"/>
    </source>
</evidence>
<accession>A0ACB0EKD4</accession>
<evidence type="ECO:0000313" key="2">
    <source>
        <dbReference type="Proteomes" id="UP001162501"/>
    </source>
</evidence>
<reference evidence="1" key="1">
    <citation type="submission" date="2023-05" db="EMBL/GenBank/DDBJ databases">
        <authorList>
            <consortium name="ELIXIR-Norway"/>
        </authorList>
    </citation>
    <scope>NUCLEOTIDE SEQUENCE</scope>
</reference>
<protein>
    <submittedName>
        <fullName evidence="1">Uncharacterized protein</fullName>
    </submittedName>
</protein>